<comment type="caution">
    <text evidence="1">The sequence shown here is derived from an EMBL/GenBank/DDBJ whole genome shotgun (WGS) entry which is preliminary data.</text>
</comment>
<proteinExistence type="predicted"/>
<reference evidence="1 2" key="1">
    <citation type="journal article" date="2016" name="Nat. Commun.">
        <title>Extremotolerant tardigrade genome and improved radiotolerance of human cultured cells by tardigrade-unique protein.</title>
        <authorList>
            <person name="Hashimoto T."/>
            <person name="Horikawa D.D."/>
            <person name="Saito Y."/>
            <person name="Kuwahara H."/>
            <person name="Kozuka-Hata H."/>
            <person name="Shin-I T."/>
            <person name="Minakuchi Y."/>
            <person name="Ohishi K."/>
            <person name="Motoyama A."/>
            <person name="Aizu T."/>
            <person name="Enomoto A."/>
            <person name="Kondo K."/>
            <person name="Tanaka S."/>
            <person name="Hara Y."/>
            <person name="Koshikawa S."/>
            <person name="Sagara H."/>
            <person name="Miura T."/>
            <person name="Yokobori S."/>
            <person name="Miyagawa K."/>
            <person name="Suzuki Y."/>
            <person name="Kubo T."/>
            <person name="Oyama M."/>
            <person name="Kohara Y."/>
            <person name="Fujiyama A."/>
            <person name="Arakawa K."/>
            <person name="Katayama T."/>
            <person name="Toyoda A."/>
            <person name="Kunieda T."/>
        </authorList>
    </citation>
    <scope>NUCLEOTIDE SEQUENCE [LARGE SCALE GENOMIC DNA]</scope>
    <source>
        <strain evidence="1 2">YOKOZUNA-1</strain>
    </source>
</reference>
<evidence type="ECO:0000313" key="2">
    <source>
        <dbReference type="Proteomes" id="UP000186922"/>
    </source>
</evidence>
<evidence type="ECO:0000313" key="1">
    <source>
        <dbReference type="EMBL" id="GAU91306.1"/>
    </source>
</evidence>
<dbReference type="AlphaFoldDB" id="A0A1D1UNL5"/>
<name>A0A1D1UNL5_RAMVA</name>
<organism evidence="1 2">
    <name type="scientific">Ramazzottius varieornatus</name>
    <name type="common">Water bear</name>
    <name type="synonym">Tardigrade</name>
    <dbReference type="NCBI Taxonomy" id="947166"/>
    <lineage>
        <taxon>Eukaryota</taxon>
        <taxon>Metazoa</taxon>
        <taxon>Ecdysozoa</taxon>
        <taxon>Tardigrada</taxon>
        <taxon>Eutardigrada</taxon>
        <taxon>Parachela</taxon>
        <taxon>Hypsibioidea</taxon>
        <taxon>Ramazzottiidae</taxon>
        <taxon>Ramazzottius</taxon>
    </lineage>
</organism>
<dbReference type="Proteomes" id="UP000186922">
    <property type="component" value="Unassembled WGS sequence"/>
</dbReference>
<protein>
    <submittedName>
        <fullName evidence="1">Uncharacterized protein</fullName>
    </submittedName>
</protein>
<dbReference type="EMBL" id="BDGG01000002">
    <property type="protein sequence ID" value="GAU91306.1"/>
    <property type="molecule type" value="Genomic_DNA"/>
</dbReference>
<keyword evidence="2" id="KW-1185">Reference proteome</keyword>
<sequence>MANPTPATILSESAFAENNKRCKNNVTTEVKQNERKKQTKQ</sequence>
<accession>A0A1D1UNL5</accession>
<gene>
    <name evidence="1" type="primary">RvY_03584-1</name>
    <name evidence="1" type="synonym">RvY_03584.1</name>
    <name evidence="1" type="ORF">RvY_03584</name>
</gene>